<name>Q6HAE1_9GAMM</name>
<dbReference type="Pfam" id="PF03245">
    <property type="entry name" value="Phage_lysis"/>
    <property type="match status" value="1"/>
</dbReference>
<organism evidence="2">
    <name type="scientific">Serratia entomophila</name>
    <dbReference type="NCBI Taxonomy" id="42906"/>
    <lineage>
        <taxon>Bacteria</taxon>
        <taxon>Pseudomonadati</taxon>
        <taxon>Pseudomonadota</taxon>
        <taxon>Gammaproteobacteria</taxon>
        <taxon>Enterobacterales</taxon>
        <taxon>Yersiniaceae</taxon>
        <taxon>Serratia</taxon>
    </lineage>
</organism>
<dbReference type="InterPro" id="IPR004929">
    <property type="entry name" value="I-spanin"/>
</dbReference>
<reference evidence="2" key="3">
    <citation type="journal article" date="2004" name="J. Bacteriol.">
        <title>Cloning Serratia entomophila antifeeding genes--a putative defective prophage active against the grass grub Costelytra zealandica.</title>
        <authorList>
            <person name="Hurst M.R."/>
            <person name="Glare T.R."/>
            <person name="Jackson T.A."/>
        </authorList>
    </citation>
    <scope>NUCLEOTIDE SEQUENCE</scope>
    <source>
        <strain evidence="2">A1MO2</strain>
        <plasmid evidence="2">pADAP</plasmid>
    </source>
</reference>
<dbReference type="GeneID" id="75025119"/>
<dbReference type="AlphaFoldDB" id="Q6HAE1"/>
<gene>
    <name evidence="2" type="primary">enp1</name>
</gene>
<protein>
    <submittedName>
        <fullName evidence="2">Enp1</fullName>
    </submittedName>
</protein>
<keyword evidence="1" id="KW-0175">Coiled coil</keyword>
<evidence type="ECO:0000313" key="2">
    <source>
        <dbReference type="EMBL" id="AAT48335.1"/>
    </source>
</evidence>
<reference evidence="2" key="4">
    <citation type="submission" date="2017-12" db="EMBL/GenBank/DDBJ databases">
        <authorList>
            <person name="Hurst M.R.H."/>
        </authorList>
    </citation>
    <scope>NUCLEOTIDE SEQUENCE</scope>
    <source>
        <strain evidence="2">A1MO2</strain>
        <plasmid evidence="2">pADAP</plasmid>
    </source>
</reference>
<reference evidence="2" key="1">
    <citation type="journal article" date="2000" name="J. Bacteriol.">
        <title>Plasmid-located pathogenicity determinants of Serratia entomophila, the causal agent of amber disease of grass grub, show similarity to the insecticidal toxins of Photorhabdus luminescens.</title>
        <authorList>
            <person name="Hurst M.R."/>
            <person name="Glare T.R."/>
            <person name="Jackson T.A."/>
            <person name="Ronson C.W."/>
        </authorList>
    </citation>
    <scope>NUCLEOTIDE SEQUENCE</scope>
    <source>
        <strain evidence="2">A1MO2</strain>
        <plasmid evidence="2">pADAP</plasmid>
    </source>
</reference>
<geneLocation type="plasmid" evidence="2">
    <name>pADAP</name>
</geneLocation>
<evidence type="ECO:0000256" key="1">
    <source>
        <dbReference type="SAM" id="Coils"/>
    </source>
</evidence>
<reference evidence="2" key="2">
    <citation type="journal article" date="2003" name="Plasmid">
        <title>Peripheral sequences of the Serratia entomophila pADAP virulence-associated region.</title>
        <authorList>
            <person name="Hurst M.R."/>
            <person name="O'Callaghan M."/>
            <person name="Glare T.R."/>
        </authorList>
    </citation>
    <scope>NUCLEOTIDE SEQUENCE</scope>
    <source>
        <strain evidence="2">A1MO2</strain>
        <plasmid evidence="2">pADAP</plasmid>
    </source>
</reference>
<feature type="coiled-coil region" evidence="1">
    <location>
        <begin position="34"/>
        <end position="89"/>
    </location>
</feature>
<accession>Q6HAE1</accession>
<keyword evidence="2" id="KW-0614">Plasmid</keyword>
<sequence length="153" mass="17852">MRIAMLCGIIVVIAAFSWSTRYYYQQSIIWKEKSKEANASVRKYENQIELIQSQHRKLAELDEHHTEKLNEAEQENTVLRTQLARGHRRMLVSGQISCPDRTSPSTRSLGYDGPFELSADTGQRILSIREGIIRDQQKLMYLQSYIRQFCLKD</sequence>
<dbReference type="GO" id="GO:0044659">
    <property type="term" value="P:viral release from host cell by cytolysis"/>
    <property type="evidence" value="ECO:0007669"/>
    <property type="project" value="InterPro"/>
</dbReference>
<proteinExistence type="predicted"/>
<dbReference type="EMBL" id="AF135182">
    <property type="protein sequence ID" value="AAT48335.1"/>
    <property type="molecule type" value="Genomic_DNA"/>
</dbReference>
<dbReference type="RefSeq" id="WP_010895800.1">
    <property type="nucleotide sequence ID" value="NZ_CAMIPK010000009.1"/>
</dbReference>